<dbReference type="AlphaFoldDB" id="A0A0F9W6Q9"/>
<sequence>MEQSFSVKNFRSIYDIDLKNRGDLEREYFEDAYRERLRIRATRRLKYRFLYKYRKGLIRKDHFETSVEKIKKLLEARKGKYNQLVTAGIEKICDKVNRKAYRLPLVKLPEKISGKDVFTIGKSAESVFVTRHLQNILRNTYEVRQSHRDLIVSRLKSICLDASPKYIIKADVKDFYESIGHKALIKKLHSSSRLSVLPKRILTQLLKSYAVLVGCDKGLPRGVGLSAYLSEVYMKEVDEELGNSPDLTFYSRYVDDLIIVFSPNVTIDKVCYLQIVQKVIAEKGLCLNNKTKDIDLTRGQTKEFEYLGYRFSFKGKDVVIRLSEKRVKKYKNRIDRAFGQYFNKFNYNPNKAAELLIDKMRFLTGNARLLNAKRRAFTGVYFNNMYINDVSDLEEIDLYFRSKSIAVTDPRLLKRLTKFSFVKGFRSKIFRSFTTSELKNITRGWKDA</sequence>
<dbReference type="InterPro" id="IPR051083">
    <property type="entry name" value="GrpII_Intron_Splice-Mob/Def"/>
</dbReference>
<feature type="domain" description="Reverse transcriptase" evidence="1">
    <location>
        <begin position="101"/>
        <end position="311"/>
    </location>
</feature>
<proteinExistence type="predicted"/>
<dbReference type="PANTHER" id="PTHR34047:SF8">
    <property type="entry name" value="PROTEIN YKFC"/>
    <property type="match status" value="1"/>
</dbReference>
<dbReference type="PANTHER" id="PTHR34047">
    <property type="entry name" value="NUCLEAR INTRON MATURASE 1, MITOCHONDRIAL-RELATED"/>
    <property type="match status" value="1"/>
</dbReference>
<gene>
    <name evidence="2" type="ORF">LCGC14_0000380</name>
</gene>
<dbReference type="SUPFAM" id="SSF56672">
    <property type="entry name" value="DNA/RNA polymerases"/>
    <property type="match status" value="1"/>
</dbReference>
<comment type="caution">
    <text evidence="2">The sequence shown here is derived from an EMBL/GenBank/DDBJ whole genome shotgun (WGS) entry which is preliminary data.</text>
</comment>
<dbReference type="InterPro" id="IPR000477">
    <property type="entry name" value="RT_dom"/>
</dbReference>
<dbReference type="EMBL" id="LAZR01000001">
    <property type="protein sequence ID" value="KKO12030.1"/>
    <property type="molecule type" value="Genomic_DNA"/>
</dbReference>
<dbReference type="InterPro" id="IPR043502">
    <property type="entry name" value="DNA/RNA_pol_sf"/>
</dbReference>
<name>A0A0F9W6Q9_9ZZZZ</name>
<evidence type="ECO:0000259" key="1">
    <source>
        <dbReference type="PROSITE" id="PS50878"/>
    </source>
</evidence>
<dbReference type="CDD" id="cd01646">
    <property type="entry name" value="RT_Bac_retron_I"/>
    <property type="match status" value="1"/>
</dbReference>
<organism evidence="2">
    <name type="scientific">marine sediment metagenome</name>
    <dbReference type="NCBI Taxonomy" id="412755"/>
    <lineage>
        <taxon>unclassified sequences</taxon>
        <taxon>metagenomes</taxon>
        <taxon>ecological metagenomes</taxon>
    </lineage>
</organism>
<accession>A0A0F9W6Q9</accession>
<dbReference type="NCBIfam" id="NF041747">
    <property type="entry name" value="Drt3a"/>
    <property type="match status" value="1"/>
</dbReference>
<dbReference type="Pfam" id="PF00078">
    <property type="entry name" value="RVT_1"/>
    <property type="match status" value="1"/>
</dbReference>
<dbReference type="PROSITE" id="PS50878">
    <property type="entry name" value="RT_POL"/>
    <property type="match status" value="1"/>
</dbReference>
<evidence type="ECO:0000313" key="2">
    <source>
        <dbReference type="EMBL" id="KKO12030.1"/>
    </source>
</evidence>
<reference evidence="2" key="1">
    <citation type="journal article" date="2015" name="Nature">
        <title>Complex archaea that bridge the gap between prokaryotes and eukaryotes.</title>
        <authorList>
            <person name="Spang A."/>
            <person name="Saw J.H."/>
            <person name="Jorgensen S.L."/>
            <person name="Zaremba-Niedzwiedzka K."/>
            <person name="Martijn J."/>
            <person name="Lind A.E."/>
            <person name="van Eijk R."/>
            <person name="Schleper C."/>
            <person name="Guy L."/>
            <person name="Ettema T.J."/>
        </authorList>
    </citation>
    <scope>NUCLEOTIDE SEQUENCE</scope>
</reference>
<protein>
    <recommendedName>
        <fullName evidence="1">Reverse transcriptase domain-containing protein</fullName>
    </recommendedName>
</protein>